<dbReference type="InterPro" id="IPR013783">
    <property type="entry name" value="Ig-like_fold"/>
</dbReference>
<keyword evidence="18" id="KW-1185">Reference proteome</keyword>
<keyword evidence="7 14" id="KW-1133">Transmembrane helix</keyword>
<name>A0A1S3IYC4_LINAN</name>
<dbReference type="InterPro" id="IPR008266">
    <property type="entry name" value="Tyr_kinase_AS"/>
</dbReference>
<evidence type="ECO:0000256" key="1">
    <source>
        <dbReference type="ARBA" id="ARBA00004167"/>
    </source>
</evidence>
<dbReference type="GO" id="GO:0007169">
    <property type="term" value="P:cell surface receptor protein tyrosine kinase signaling pathway"/>
    <property type="evidence" value="ECO:0007669"/>
    <property type="project" value="TreeGrafter"/>
</dbReference>
<comment type="catalytic activity">
    <reaction evidence="11">
        <text>L-tyrosyl-[protein] + ATP = O-phospho-L-tyrosyl-[protein] + ADP + H(+)</text>
        <dbReference type="Rhea" id="RHEA:10596"/>
        <dbReference type="Rhea" id="RHEA-COMP:10136"/>
        <dbReference type="Rhea" id="RHEA-COMP:20101"/>
        <dbReference type="ChEBI" id="CHEBI:15378"/>
        <dbReference type="ChEBI" id="CHEBI:30616"/>
        <dbReference type="ChEBI" id="CHEBI:46858"/>
        <dbReference type="ChEBI" id="CHEBI:61978"/>
        <dbReference type="ChEBI" id="CHEBI:456216"/>
        <dbReference type="EC" id="2.7.10.1"/>
    </reaction>
</comment>
<evidence type="ECO:0000259" key="16">
    <source>
        <dbReference type="PROSITE" id="PS50011"/>
    </source>
</evidence>
<dbReference type="PANTHER" id="PTHR24416:SF620">
    <property type="entry name" value="TYROSINE-PROTEIN KINASE RECEPTOR TORSO"/>
    <property type="match status" value="1"/>
</dbReference>
<feature type="signal peptide" evidence="15">
    <location>
        <begin position="1"/>
        <end position="27"/>
    </location>
</feature>
<keyword evidence="15" id="KW-0732">Signal</keyword>
<evidence type="ECO:0000256" key="9">
    <source>
        <dbReference type="ARBA" id="ARBA00023170"/>
    </source>
</evidence>
<dbReference type="InterPro" id="IPR050122">
    <property type="entry name" value="RTK"/>
</dbReference>
<dbReference type="InterPro" id="IPR036116">
    <property type="entry name" value="FN3_sf"/>
</dbReference>
<dbReference type="PROSITE" id="PS00107">
    <property type="entry name" value="PROTEIN_KINASE_ATP"/>
    <property type="match status" value="1"/>
</dbReference>
<evidence type="ECO:0000256" key="12">
    <source>
        <dbReference type="PROSITE-ProRule" id="PRU10141"/>
    </source>
</evidence>
<dbReference type="GO" id="GO:0043235">
    <property type="term" value="C:receptor complex"/>
    <property type="evidence" value="ECO:0007669"/>
    <property type="project" value="TreeGrafter"/>
</dbReference>
<feature type="domain" description="Protein kinase" evidence="16">
    <location>
        <begin position="593"/>
        <end position="963"/>
    </location>
</feature>
<dbReference type="EC" id="2.7.10.1" evidence="2"/>
<dbReference type="PROSITE" id="PS50853">
    <property type="entry name" value="FN3"/>
    <property type="match status" value="2"/>
</dbReference>
<dbReference type="PROSITE" id="PS50011">
    <property type="entry name" value="PROTEIN_KINASE_DOM"/>
    <property type="match status" value="1"/>
</dbReference>
<sequence length="1231" mass="136962">MLHGRCNSYTVMFLGTILLLITSGVSSVLPETQQAYRDAVIKAQCKANCLQQYGGRIADNEDNFYDMYRQYKCLVAKENECKQCLNPCSYEFFGPERCRQECNNAVCKSSCDFIYSLKEMEVRTKASQTANTSSSLHTPAWVCRETYVSSGQLESKIRLRLQVLQKNGQSAAEALVFVIEMKTRGHGWVTMTGQSASAFFPIVRLYPDTDYKFRISAVSSEGLIGESKETEWVHTLPNISPLKPAKRIFVSSQYLEDGKMSAVVEWEPSEERTCFYQLHWLPDSSILPPSSTRKEFQWREFKYKIKGLSFDTRYILKLFTKDEKTTSESKEIDGEFSTWDCLTANGHNYQLCGPDEPESLRYTLSTPIDNLTSDVNVSITWEPPRYWSLSNNVDMYKISWRRETPFPTVWNTKPEKGMLMVPWNVTSAVIEGLTLGNVYEVSVESLSRGGSGKRKTIQVSTAISNSLKINQVVPTTVQDTKPPEESVQVMETVSAQQSEVTVGNTSENNEAQNSVLIIVTVTGIGCLVLLTGVIFCIRRYFLLPGTCKKSNADSVNNIYTRYSDIEEGRSPEQTDLVGGVGAVDDYEINLSSLALLDVLGQGAFGKVVRGQLKEACARASKNSLVAVKMLKAYAMEEESVSLLEEIDMMKHLGSHQNIVSMVACCTKGPKLCLVMDFCPHGDLRNYLRKIREKHAPALNLIPNSKDYGFYPVSSRRSNTPDSGVAIPHNRGHLITDTNNDYGIVSSTSVDSARGSVLSETTSTSHLAGGAIWGQGDPVCQSEVKDVGLYDALPSVTQLMSYARQIAMGMEYLAQKRYVHRDLAARNVLVCDNGVVKVSDFGLTRDIYESSMYRKTTAGKVPFKWMSIEAIFDQVYTTKSDVWSFGIVLWEIVTFGGTPYPGIPNKDLFNLLKEGFRMEKPDNCSQQVYEVMLTCWHPDPQDRPDFTELRANFEAILEDSHPYMDFNLQGNTDYYVQDSGSDSAQNNALPVRSNTVESSSSADSTVFLLADTASNAQQQHNNCNQNLLTAEVHNPESQLTPLLTSSPGRKESPVQQTLNTQGSGSRTSLDKLMDSGIHADDSAIMLDQSLSSETPHANGAKNFSTSTNNMDFVCDIEDNPDQKEMASKPARRVAVLEKANGLLSSLKASFGSLPRFPFNLAKKTSHTTTIGKNAQTELESISFNDKPPLQTCVSVDLVNTDDDDGQFLKKKMWRSDLLLHQPKTSVVAECSL</sequence>
<dbReference type="PROSITE" id="PS00109">
    <property type="entry name" value="PROTEIN_KINASE_TYR"/>
    <property type="match status" value="1"/>
</dbReference>
<keyword evidence="12" id="KW-0547">Nucleotide-binding</keyword>
<feature type="domain" description="Fibronectin type-III" evidence="17">
    <location>
        <begin position="142"/>
        <end position="238"/>
    </location>
</feature>
<evidence type="ECO:0000313" key="18">
    <source>
        <dbReference type="Proteomes" id="UP000085678"/>
    </source>
</evidence>
<keyword evidence="6" id="KW-0418">Kinase</keyword>
<dbReference type="Gene3D" id="3.30.200.20">
    <property type="entry name" value="Phosphorylase Kinase, domain 1"/>
    <property type="match status" value="1"/>
</dbReference>
<dbReference type="SMART" id="SM00219">
    <property type="entry name" value="TyrKc"/>
    <property type="match status" value="1"/>
</dbReference>
<dbReference type="STRING" id="7574.A0A1S3IYC4"/>
<dbReference type="Gene3D" id="2.60.40.10">
    <property type="entry name" value="Immunoglobulins"/>
    <property type="match status" value="2"/>
</dbReference>
<reference evidence="19" key="1">
    <citation type="submission" date="2025-08" db="UniProtKB">
        <authorList>
            <consortium name="RefSeq"/>
        </authorList>
    </citation>
    <scope>IDENTIFICATION</scope>
    <source>
        <tissue evidence="19">Gonads</tissue>
    </source>
</reference>
<feature type="transmembrane region" description="Helical" evidence="14">
    <location>
        <begin position="515"/>
        <end position="537"/>
    </location>
</feature>
<feature type="compositionally biased region" description="Polar residues" evidence="13">
    <location>
        <begin position="1037"/>
        <end position="1066"/>
    </location>
</feature>
<evidence type="ECO:0000256" key="15">
    <source>
        <dbReference type="SAM" id="SignalP"/>
    </source>
</evidence>
<evidence type="ECO:0000256" key="8">
    <source>
        <dbReference type="ARBA" id="ARBA00023136"/>
    </source>
</evidence>
<dbReference type="GO" id="GO:0004714">
    <property type="term" value="F:transmembrane receptor protein tyrosine kinase activity"/>
    <property type="evidence" value="ECO:0007669"/>
    <property type="project" value="UniProtKB-EC"/>
</dbReference>
<dbReference type="GeneID" id="106168493"/>
<dbReference type="FunCoup" id="A0A1S3IYC4">
    <property type="interactions" value="62"/>
</dbReference>
<evidence type="ECO:0000256" key="13">
    <source>
        <dbReference type="SAM" id="MobiDB-lite"/>
    </source>
</evidence>
<gene>
    <name evidence="19" type="primary">LOC106168493</name>
</gene>
<protein>
    <recommendedName>
        <fullName evidence="2">receptor protein-tyrosine kinase</fullName>
        <ecNumber evidence="2">2.7.10.1</ecNumber>
    </recommendedName>
</protein>
<dbReference type="GO" id="GO:0005524">
    <property type="term" value="F:ATP binding"/>
    <property type="evidence" value="ECO:0007669"/>
    <property type="project" value="UniProtKB-UniRule"/>
</dbReference>
<feature type="binding site" evidence="12">
    <location>
        <position position="628"/>
    </location>
    <ligand>
        <name>ATP</name>
        <dbReference type="ChEBI" id="CHEBI:30616"/>
    </ligand>
</feature>
<dbReference type="RefSeq" id="XP_013403023.1">
    <property type="nucleotide sequence ID" value="XM_013547569.2"/>
</dbReference>
<feature type="domain" description="Fibronectin type-III" evidence="17">
    <location>
        <begin position="356"/>
        <end position="466"/>
    </location>
</feature>
<dbReference type="OrthoDB" id="3256376at2759"/>
<feature type="region of interest" description="Disordered" evidence="13">
    <location>
        <begin position="1037"/>
        <end position="1067"/>
    </location>
</feature>
<evidence type="ECO:0000256" key="3">
    <source>
        <dbReference type="ARBA" id="ARBA00022679"/>
    </source>
</evidence>
<dbReference type="InterPro" id="IPR020635">
    <property type="entry name" value="Tyr_kinase_cat_dom"/>
</dbReference>
<keyword evidence="4 14" id="KW-0812">Transmembrane</keyword>
<evidence type="ECO:0000256" key="6">
    <source>
        <dbReference type="ARBA" id="ARBA00022777"/>
    </source>
</evidence>
<evidence type="ECO:0000256" key="10">
    <source>
        <dbReference type="ARBA" id="ARBA00023180"/>
    </source>
</evidence>
<evidence type="ECO:0000256" key="11">
    <source>
        <dbReference type="ARBA" id="ARBA00051243"/>
    </source>
</evidence>
<dbReference type="CDD" id="cd00063">
    <property type="entry name" value="FN3"/>
    <property type="match status" value="2"/>
</dbReference>
<evidence type="ECO:0000256" key="4">
    <source>
        <dbReference type="ARBA" id="ARBA00022692"/>
    </source>
</evidence>
<dbReference type="Proteomes" id="UP000085678">
    <property type="component" value="Unplaced"/>
</dbReference>
<evidence type="ECO:0000256" key="5">
    <source>
        <dbReference type="ARBA" id="ARBA00022737"/>
    </source>
</evidence>
<evidence type="ECO:0000256" key="2">
    <source>
        <dbReference type="ARBA" id="ARBA00011902"/>
    </source>
</evidence>
<dbReference type="KEGG" id="lak:106168493"/>
<dbReference type="SUPFAM" id="SSF49265">
    <property type="entry name" value="Fibronectin type III"/>
    <property type="match status" value="2"/>
</dbReference>
<dbReference type="InterPro" id="IPR000719">
    <property type="entry name" value="Prot_kinase_dom"/>
</dbReference>
<comment type="subcellular location">
    <subcellularLocation>
        <location evidence="1">Membrane</location>
        <topology evidence="1">Single-pass membrane protein</topology>
    </subcellularLocation>
</comment>
<dbReference type="AlphaFoldDB" id="A0A1S3IYC4"/>
<keyword evidence="3" id="KW-0808">Transferase</keyword>
<dbReference type="CDD" id="cd00192">
    <property type="entry name" value="PTKc"/>
    <property type="match status" value="1"/>
</dbReference>
<evidence type="ECO:0000256" key="14">
    <source>
        <dbReference type="SAM" id="Phobius"/>
    </source>
</evidence>
<dbReference type="Pfam" id="PF00041">
    <property type="entry name" value="fn3"/>
    <property type="match status" value="1"/>
</dbReference>
<keyword evidence="9" id="KW-0675">Receptor</keyword>
<dbReference type="SMART" id="SM00060">
    <property type="entry name" value="FN3"/>
    <property type="match status" value="2"/>
</dbReference>
<dbReference type="FunFam" id="1.10.510.10:FF:000462">
    <property type="entry name" value="Receptor tyrosine kinase"/>
    <property type="match status" value="1"/>
</dbReference>
<dbReference type="InParanoid" id="A0A1S3IYC4"/>
<dbReference type="InterPro" id="IPR003961">
    <property type="entry name" value="FN3_dom"/>
</dbReference>
<keyword evidence="12" id="KW-0067">ATP-binding</keyword>
<dbReference type="Pfam" id="PF07714">
    <property type="entry name" value="PK_Tyr_Ser-Thr"/>
    <property type="match status" value="1"/>
</dbReference>
<keyword evidence="5" id="KW-0677">Repeat</keyword>
<evidence type="ECO:0000256" key="7">
    <source>
        <dbReference type="ARBA" id="ARBA00022989"/>
    </source>
</evidence>
<dbReference type="Gene3D" id="1.10.510.10">
    <property type="entry name" value="Transferase(Phosphotransferase) domain 1"/>
    <property type="match status" value="1"/>
</dbReference>
<evidence type="ECO:0000313" key="19">
    <source>
        <dbReference type="RefSeq" id="XP_013403023.1"/>
    </source>
</evidence>
<accession>A0A1S3IYC4</accession>
<dbReference type="InterPro" id="IPR001245">
    <property type="entry name" value="Ser-Thr/Tyr_kinase_cat_dom"/>
</dbReference>
<keyword evidence="8 14" id="KW-0472">Membrane</keyword>
<dbReference type="GO" id="GO:0005886">
    <property type="term" value="C:plasma membrane"/>
    <property type="evidence" value="ECO:0007669"/>
    <property type="project" value="TreeGrafter"/>
</dbReference>
<dbReference type="InterPro" id="IPR017441">
    <property type="entry name" value="Protein_kinase_ATP_BS"/>
</dbReference>
<dbReference type="PANTHER" id="PTHR24416">
    <property type="entry name" value="TYROSINE-PROTEIN KINASE RECEPTOR"/>
    <property type="match status" value="1"/>
</dbReference>
<evidence type="ECO:0000259" key="17">
    <source>
        <dbReference type="PROSITE" id="PS50853"/>
    </source>
</evidence>
<dbReference type="SUPFAM" id="SSF56112">
    <property type="entry name" value="Protein kinase-like (PK-like)"/>
    <property type="match status" value="1"/>
</dbReference>
<organism evidence="18 19">
    <name type="scientific">Lingula anatina</name>
    <name type="common">Brachiopod</name>
    <name type="synonym">Lingula unguis</name>
    <dbReference type="NCBI Taxonomy" id="7574"/>
    <lineage>
        <taxon>Eukaryota</taxon>
        <taxon>Metazoa</taxon>
        <taxon>Spiralia</taxon>
        <taxon>Lophotrochozoa</taxon>
        <taxon>Brachiopoda</taxon>
        <taxon>Linguliformea</taxon>
        <taxon>Lingulata</taxon>
        <taxon>Lingulida</taxon>
        <taxon>Linguloidea</taxon>
        <taxon>Lingulidae</taxon>
        <taxon>Lingula</taxon>
    </lineage>
</organism>
<dbReference type="InterPro" id="IPR011009">
    <property type="entry name" value="Kinase-like_dom_sf"/>
</dbReference>
<feature type="chain" id="PRO_5010299124" description="receptor protein-tyrosine kinase" evidence="15">
    <location>
        <begin position="28"/>
        <end position="1231"/>
    </location>
</feature>
<keyword evidence="10" id="KW-0325">Glycoprotein</keyword>
<proteinExistence type="predicted"/>